<dbReference type="PANTHER" id="PTHR31170:SF25">
    <property type="entry name" value="BNAA09G04570D PROTEIN"/>
    <property type="match status" value="1"/>
</dbReference>
<dbReference type="OMA" id="GECFLRN"/>
<keyword evidence="2" id="KW-0812">Transmembrane</keyword>
<dbReference type="PANTHER" id="PTHR31170">
    <property type="entry name" value="BNAC04G53230D PROTEIN"/>
    <property type="match status" value="1"/>
</dbReference>
<gene>
    <name evidence="3" type="ORF">C5167_009632</name>
</gene>
<evidence type="ECO:0000256" key="1">
    <source>
        <dbReference type="SAM" id="MobiDB-lite"/>
    </source>
</evidence>
<dbReference type="AlphaFoldDB" id="A0A4Y7K1W7"/>
<dbReference type="Pfam" id="PF03140">
    <property type="entry name" value="DUF247"/>
    <property type="match status" value="1"/>
</dbReference>
<feature type="transmembrane region" description="Helical" evidence="2">
    <location>
        <begin position="483"/>
        <end position="508"/>
    </location>
</feature>
<keyword evidence="2" id="KW-0472">Membrane</keyword>
<evidence type="ECO:0000313" key="3">
    <source>
        <dbReference type="EMBL" id="RZC65945.1"/>
    </source>
</evidence>
<accession>A0A4Y7K1W7</accession>
<protein>
    <submittedName>
        <fullName evidence="3">Uncharacterized protein</fullName>
    </submittedName>
</protein>
<feature type="region of interest" description="Disordered" evidence="1">
    <location>
        <begin position="1"/>
        <end position="28"/>
    </location>
</feature>
<dbReference type="Proteomes" id="UP000316621">
    <property type="component" value="Chromosome 6"/>
</dbReference>
<sequence>MGRKGKGRKSHGRLRSIKHQTSTNGQPPEWVININKCLNEGPELDSGRSWTIYRIPRNLVNVHKPAYIPKIISIGPFYYQESRLQAMEEHKTRYLMRILGYTGLQHSAVTTDNTTNNQDNKGKLELAEPSSHMQQQRRLSGKDIRLEDLVAAMKALERKTRECYSEKFDDVESNDFVQMMVTDGCFVIELLRLFYNYYFEDDNKESVSDPIFTTRWMIRSLQRDLLMLQNQLPFFVLNELFNLTSCPGKSNMSLVDLTVKFFAPLLPRYDVDSNRDMRGDHTEYDHLLDILRTSFITEIQNKKPISRLRKPPHATPSVRFVQEKQLIHSVKELQDAGVKFLKKEQSNLLDIDYEDGKLKIPPLYIDDNTVPVLLNFVAYEQCDEEAEPYFTNHLMFFDSLVNSSLDVEILHNYGIVDHLLGSDKDVTNLINRLCREIVYDVESCHLSKQMREVNDAYKAYYATRWHKWWANLIRDYFSSPWTFLSLLAAIILLLLTSAQTFFAIYAYFKPPNT</sequence>
<feature type="compositionally biased region" description="Basic residues" evidence="1">
    <location>
        <begin position="1"/>
        <end position="18"/>
    </location>
</feature>
<proteinExistence type="predicted"/>
<keyword evidence="2" id="KW-1133">Transmembrane helix</keyword>
<evidence type="ECO:0000313" key="4">
    <source>
        <dbReference type="Proteomes" id="UP000316621"/>
    </source>
</evidence>
<dbReference type="InterPro" id="IPR004158">
    <property type="entry name" value="DUF247_pln"/>
</dbReference>
<dbReference type="EMBL" id="CM010720">
    <property type="protein sequence ID" value="RZC65945.1"/>
    <property type="molecule type" value="Genomic_DNA"/>
</dbReference>
<dbReference type="OrthoDB" id="1842647at2759"/>
<organism evidence="3 4">
    <name type="scientific">Papaver somniferum</name>
    <name type="common">Opium poppy</name>
    <dbReference type="NCBI Taxonomy" id="3469"/>
    <lineage>
        <taxon>Eukaryota</taxon>
        <taxon>Viridiplantae</taxon>
        <taxon>Streptophyta</taxon>
        <taxon>Embryophyta</taxon>
        <taxon>Tracheophyta</taxon>
        <taxon>Spermatophyta</taxon>
        <taxon>Magnoliopsida</taxon>
        <taxon>Ranunculales</taxon>
        <taxon>Papaveraceae</taxon>
        <taxon>Papaveroideae</taxon>
        <taxon>Papaver</taxon>
    </lineage>
</organism>
<name>A0A4Y7K1W7_PAPSO</name>
<keyword evidence="4" id="KW-1185">Reference proteome</keyword>
<dbReference type="Gramene" id="RZC65945">
    <property type="protein sequence ID" value="RZC65945"/>
    <property type="gene ID" value="C5167_009632"/>
</dbReference>
<reference evidence="3 4" key="1">
    <citation type="journal article" date="2018" name="Science">
        <title>The opium poppy genome and morphinan production.</title>
        <authorList>
            <person name="Guo L."/>
            <person name="Winzer T."/>
            <person name="Yang X."/>
            <person name="Li Y."/>
            <person name="Ning Z."/>
            <person name="He Z."/>
            <person name="Teodor R."/>
            <person name="Lu Y."/>
            <person name="Bowser T.A."/>
            <person name="Graham I.A."/>
            <person name="Ye K."/>
        </authorList>
    </citation>
    <scope>NUCLEOTIDE SEQUENCE [LARGE SCALE GENOMIC DNA]</scope>
    <source>
        <strain evidence="4">cv. HN1</strain>
        <tissue evidence="3">Leaves</tissue>
    </source>
</reference>
<evidence type="ECO:0000256" key="2">
    <source>
        <dbReference type="SAM" id="Phobius"/>
    </source>
</evidence>